<dbReference type="InterPro" id="IPR009056">
    <property type="entry name" value="Cyt_c-like_dom"/>
</dbReference>
<evidence type="ECO:0000256" key="1">
    <source>
        <dbReference type="ARBA" id="ARBA00022617"/>
    </source>
</evidence>
<dbReference type="PROSITE" id="PS51007">
    <property type="entry name" value="CYTC"/>
    <property type="match status" value="1"/>
</dbReference>
<name>A0A1T0AWE7_9PAST</name>
<evidence type="ECO:0000256" key="4">
    <source>
        <dbReference type="PROSITE-ProRule" id="PRU00433"/>
    </source>
</evidence>
<keyword evidence="5" id="KW-0732">Signal</keyword>
<dbReference type="GO" id="GO:0046872">
    <property type="term" value="F:metal ion binding"/>
    <property type="evidence" value="ECO:0007669"/>
    <property type="project" value="UniProtKB-KW"/>
</dbReference>
<evidence type="ECO:0000313" key="7">
    <source>
        <dbReference type="EMBL" id="OOS02088.1"/>
    </source>
</evidence>
<keyword evidence="3 4" id="KW-0408">Iron</keyword>
<dbReference type="Gene3D" id="1.10.760.10">
    <property type="entry name" value="Cytochrome c-like domain"/>
    <property type="match status" value="1"/>
</dbReference>
<evidence type="ECO:0000313" key="8">
    <source>
        <dbReference type="Proteomes" id="UP000190023"/>
    </source>
</evidence>
<dbReference type="AlphaFoldDB" id="A0A1T0AWE7"/>
<sequence>MKTFYAGALLLLCSVSIAQGTDIQRGNKIFKQSCSFCHGNKAEKSALNQSRPLSQMSVEELVAELKKRKEGEVIGAGNAAKSRLSEEDMQSVAEFIQTLK</sequence>
<feature type="chain" id="PRO_5012571819" evidence="5">
    <location>
        <begin position="21"/>
        <end position="100"/>
    </location>
</feature>
<dbReference type="Proteomes" id="UP000190023">
    <property type="component" value="Unassembled WGS sequence"/>
</dbReference>
<evidence type="ECO:0000256" key="2">
    <source>
        <dbReference type="ARBA" id="ARBA00022723"/>
    </source>
</evidence>
<evidence type="ECO:0000256" key="3">
    <source>
        <dbReference type="ARBA" id="ARBA00023004"/>
    </source>
</evidence>
<evidence type="ECO:0000256" key="5">
    <source>
        <dbReference type="SAM" id="SignalP"/>
    </source>
</evidence>
<dbReference type="OrthoDB" id="5690796at2"/>
<comment type="caution">
    <text evidence="7">The sequence shown here is derived from an EMBL/GenBank/DDBJ whole genome shotgun (WGS) entry which is preliminary data.</text>
</comment>
<evidence type="ECO:0000259" key="6">
    <source>
        <dbReference type="PROSITE" id="PS51007"/>
    </source>
</evidence>
<proteinExistence type="predicted"/>
<gene>
    <name evidence="7" type="ORF">B0188_08980</name>
</gene>
<keyword evidence="8" id="KW-1185">Reference proteome</keyword>
<feature type="domain" description="Cytochrome c" evidence="6">
    <location>
        <begin position="21"/>
        <end position="100"/>
    </location>
</feature>
<dbReference type="InterPro" id="IPR036909">
    <property type="entry name" value="Cyt_c-like_dom_sf"/>
</dbReference>
<reference evidence="7 8" key="1">
    <citation type="submission" date="2017-02" db="EMBL/GenBank/DDBJ databases">
        <title>Draft genome sequence of Haemophilus felis CCUG 31170 type strain.</title>
        <authorList>
            <person name="Engstrom-Jakobsson H."/>
            <person name="Salva-Serra F."/>
            <person name="Thorell K."/>
            <person name="Gonzales-Siles L."/>
            <person name="Karlsson R."/>
            <person name="Boulund F."/>
            <person name="Engstrand L."/>
            <person name="Kristiansson E."/>
            <person name="Moore E."/>
        </authorList>
    </citation>
    <scope>NUCLEOTIDE SEQUENCE [LARGE SCALE GENOMIC DNA]</scope>
    <source>
        <strain evidence="7 8">CCUG 31170</strain>
    </source>
</reference>
<accession>A0A1T0AWE7</accession>
<organism evidence="7 8">
    <name type="scientific">[Haemophilus] felis</name>
    <dbReference type="NCBI Taxonomy" id="123822"/>
    <lineage>
        <taxon>Bacteria</taxon>
        <taxon>Pseudomonadati</taxon>
        <taxon>Pseudomonadota</taxon>
        <taxon>Gammaproteobacteria</taxon>
        <taxon>Pasteurellales</taxon>
        <taxon>Pasteurellaceae</taxon>
    </lineage>
</organism>
<dbReference type="SUPFAM" id="SSF46626">
    <property type="entry name" value="Cytochrome c"/>
    <property type="match status" value="1"/>
</dbReference>
<dbReference type="Pfam" id="PF13442">
    <property type="entry name" value="Cytochrome_CBB3"/>
    <property type="match status" value="1"/>
</dbReference>
<dbReference type="GO" id="GO:0020037">
    <property type="term" value="F:heme binding"/>
    <property type="evidence" value="ECO:0007669"/>
    <property type="project" value="InterPro"/>
</dbReference>
<keyword evidence="2 4" id="KW-0479">Metal-binding</keyword>
<dbReference type="STRING" id="123822.B0188_08980"/>
<dbReference type="GO" id="GO:0009055">
    <property type="term" value="F:electron transfer activity"/>
    <property type="evidence" value="ECO:0007669"/>
    <property type="project" value="InterPro"/>
</dbReference>
<dbReference type="EMBL" id="MUYB01000040">
    <property type="protein sequence ID" value="OOS02088.1"/>
    <property type="molecule type" value="Genomic_DNA"/>
</dbReference>
<protein>
    <submittedName>
        <fullName evidence="7">Cytochrome C biogenesis protein CcsB</fullName>
    </submittedName>
</protein>
<feature type="signal peptide" evidence="5">
    <location>
        <begin position="1"/>
        <end position="20"/>
    </location>
</feature>
<keyword evidence="1 4" id="KW-0349">Heme</keyword>